<evidence type="ECO:0000256" key="2">
    <source>
        <dbReference type="ARBA" id="ARBA00023125"/>
    </source>
</evidence>
<keyword evidence="5" id="KW-1185">Reference proteome</keyword>
<dbReference type="GO" id="GO:0003677">
    <property type="term" value="F:DNA binding"/>
    <property type="evidence" value="ECO:0007669"/>
    <property type="project" value="UniProtKB-KW"/>
</dbReference>
<dbReference type="Pfam" id="PF09848">
    <property type="entry name" value="SLFN-g3_helicase"/>
    <property type="match status" value="1"/>
</dbReference>
<gene>
    <name evidence="4" type="ORF">GNZ13_08070</name>
</gene>
<dbReference type="Gene3D" id="3.40.50.300">
    <property type="entry name" value="P-loop containing nucleotide triphosphate hydrolases"/>
    <property type="match status" value="1"/>
</dbReference>
<dbReference type="RefSeq" id="WP_172162139.1">
    <property type="nucleotide sequence ID" value="NZ_WOEZ01000040.1"/>
</dbReference>
<accession>A0A972SIF1</accession>
<comment type="caution">
    <text evidence="4">The sequence shown here is derived from an EMBL/GenBank/DDBJ whole genome shotgun (WGS) entry which is preliminary data.</text>
</comment>
<proteinExistence type="predicted"/>
<dbReference type="InterPro" id="IPR027417">
    <property type="entry name" value="P-loop_NTPase"/>
</dbReference>
<feature type="domain" description="Schlafen group 3-like DNA/RNA helicase" evidence="3">
    <location>
        <begin position="205"/>
        <end position="548"/>
    </location>
</feature>
<evidence type="ECO:0000259" key="3">
    <source>
        <dbReference type="Pfam" id="PF09848"/>
    </source>
</evidence>
<dbReference type="SUPFAM" id="SSF116734">
    <property type="entry name" value="DNA methylase specificity domain"/>
    <property type="match status" value="1"/>
</dbReference>
<protein>
    <submittedName>
        <fullName evidence="4">DUF2075 domain-containing protein</fullName>
    </submittedName>
</protein>
<sequence>MLEFQLPTNSKRIDCLLCGFAKDGTPTTVAIELKQWQTCEESAGNNEVSTFIINGCVRDVLHPSAQVARYASYLRDNHEACYADETPIEVAACAYLHNYHSHPADPLRAPKFSTLLEMAPTFSADDIDEFVKFLVERVGGGDGLEVLRRMEENRYRPSKKLMDYVASVIRNDPEYTLLDEQQVAFDAVMTAARRGVHERQKQIIIIIIKGGPGTGKSVLAVNLVASLLSSHYSTHYVTGAKAFTETLRKIIGSRGQELFTYTNGYVGAQADSVDVLVTDEAHRIRDVSRNRFTPANKKSGLKQLEELIAAARVSVFCIDDHQVVRPGEIGSVAYIREYADKHKCAVYESELETQFRCNCSDAFVRWINTMLGIDDRPRFEWNDHDAFDFRIFQSPEALENAIKDKVQAGATGRLAAGFCWPWSDPNKDGTLQADVVLGNFSRPWNARPDSGRLAAGIPKSSLWAYHPNGINQVGCVYTAQGFEFDYAGIIFGQDLRFDPSQDAWVGDKTKSHDTTVKKSKDDFTRLVKNTYRVLLSRGMKGCYVCFADAETEASHGVPFLTAKLLCDGKIDIDGAPRLADDKADKLRLGFVQPGDVLLSHNATIGRVAIVPPFSALTTQAWMPARSRWA</sequence>
<dbReference type="SUPFAM" id="SSF52540">
    <property type="entry name" value="P-loop containing nucleoside triphosphate hydrolases"/>
    <property type="match status" value="1"/>
</dbReference>
<dbReference type="InterPro" id="IPR018647">
    <property type="entry name" value="SLFN_3-like_DNA/RNA_helicase"/>
</dbReference>
<organism evidence="4 5">
    <name type="scientific">Paraburkholderia elongata</name>
    <dbReference type="NCBI Taxonomy" id="2675747"/>
    <lineage>
        <taxon>Bacteria</taxon>
        <taxon>Pseudomonadati</taxon>
        <taxon>Pseudomonadota</taxon>
        <taxon>Betaproteobacteria</taxon>
        <taxon>Burkholderiales</taxon>
        <taxon>Burkholderiaceae</taxon>
        <taxon>Paraburkholderia</taxon>
    </lineage>
</organism>
<evidence type="ECO:0000313" key="4">
    <source>
        <dbReference type="EMBL" id="NPT54565.1"/>
    </source>
</evidence>
<reference evidence="4 5" key="1">
    <citation type="submission" date="2019-11" db="EMBL/GenBank/DDBJ databases">
        <title>Metabolism of dissolved organic matter in forest soils.</title>
        <authorList>
            <person name="Cyle K.T."/>
            <person name="Wilhelm R.C."/>
            <person name="Martinez C.E."/>
        </authorList>
    </citation>
    <scope>NUCLEOTIDE SEQUENCE [LARGE SCALE GENOMIC DNA]</scope>
    <source>
        <strain evidence="4 5">5N</strain>
    </source>
</reference>
<dbReference type="InterPro" id="IPR044946">
    <property type="entry name" value="Restrct_endonuc_typeI_TRD_sf"/>
</dbReference>
<evidence type="ECO:0000313" key="5">
    <source>
        <dbReference type="Proteomes" id="UP000655523"/>
    </source>
</evidence>
<keyword evidence="1" id="KW-0680">Restriction system</keyword>
<dbReference type="EMBL" id="WOEZ01000040">
    <property type="protein sequence ID" value="NPT54565.1"/>
    <property type="molecule type" value="Genomic_DNA"/>
</dbReference>
<dbReference type="AlphaFoldDB" id="A0A972SIF1"/>
<keyword evidence="2" id="KW-0238">DNA-binding</keyword>
<dbReference type="Gene3D" id="3.90.220.20">
    <property type="entry name" value="DNA methylase specificity domains"/>
    <property type="match status" value="1"/>
</dbReference>
<dbReference type="Proteomes" id="UP000655523">
    <property type="component" value="Unassembled WGS sequence"/>
</dbReference>
<evidence type="ECO:0000256" key="1">
    <source>
        <dbReference type="ARBA" id="ARBA00022747"/>
    </source>
</evidence>
<name>A0A972SIF1_9BURK</name>
<dbReference type="GO" id="GO:0009307">
    <property type="term" value="P:DNA restriction-modification system"/>
    <property type="evidence" value="ECO:0007669"/>
    <property type="project" value="UniProtKB-KW"/>
</dbReference>